<sequence length="427" mass="45677">MSVRSLLTLGLAALPAVLGSPLEARAAAAKTTTVTASASTVTVTASASTVTVTASGSACGSITSAPSSSHTTSTSVNTNPTTTETATQTIGFNKAAKSLSPKRYFGTAADIPGTGENQDPYYMAELNNTKDFGQLTPANIMKWYATEPEQGVFNYTGGNDFLALAEANGQIVRCHNLVWYNQLPYWLTNPTTNWTAATLTAVMENHITNLIEYWGDRCYAWDVVNEALNDDGSWRETIFYEVIGPSYFDIAYKTAQAAVKAKGLKVKLYYNDYNIEYPGNKSTAAQNLVKGLQSQKIKIDGVGLQSHFIIGETPSQATQESNMAAFTGLGVDVAVTELDVRSPNLPPTAAQETQQKADYQSTVGACANTQRCVGVTVWDFDDTYSWIPSTFPGQGYGDLFFQPGGPDTPLVKKVAADGVIAGWESGT</sequence>
<dbReference type="Proteomes" id="UP001320706">
    <property type="component" value="Unassembled WGS sequence"/>
</dbReference>
<accession>A0ACC3SBA3</accession>
<comment type="caution">
    <text evidence="1">The sequence shown here is derived from an EMBL/GenBank/DDBJ whole genome shotgun (WGS) entry which is preliminary data.</text>
</comment>
<dbReference type="EMBL" id="JAMKPW020000029">
    <property type="protein sequence ID" value="KAK8203581.1"/>
    <property type="molecule type" value="Genomic_DNA"/>
</dbReference>
<protein>
    <submittedName>
        <fullName evidence="1">Uncharacterized protein</fullName>
    </submittedName>
</protein>
<organism evidence="1 2">
    <name type="scientific">Zalaria obscura</name>
    <dbReference type="NCBI Taxonomy" id="2024903"/>
    <lineage>
        <taxon>Eukaryota</taxon>
        <taxon>Fungi</taxon>
        <taxon>Dikarya</taxon>
        <taxon>Ascomycota</taxon>
        <taxon>Pezizomycotina</taxon>
        <taxon>Dothideomycetes</taxon>
        <taxon>Dothideomycetidae</taxon>
        <taxon>Dothideales</taxon>
        <taxon>Zalariaceae</taxon>
        <taxon>Zalaria</taxon>
    </lineage>
</organism>
<evidence type="ECO:0000313" key="2">
    <source>
        <dbReference type="Proteomes" id="UP001320706"/>
    </source>
</evidence>
<name>A0ACC3SBA3_9PEZI</name>
<keyword evidence="2" id="KW-1185">Reference proteome</keyword>
<evidence type="ECO:0000313" key="1">
    <source>
        <dbReference type="EMBL" id="KAK8203581.1"/>
    </source>
</evidence>
<reference evidence="1" key="1">
    <citation type="submission" date="2024-02" db="EMBL/GenBank/DDBJ databases">
        <title>Metagenome Assembled Genome of Zalaria obscura JY119.</title>
        <authorList>
            <person name="Vighnesh L."/>
            <person name="Jagadeeshwari U."/>
            <person name="Venkata Ramana C."/>
            <person name="Sasikala C."/>
        </authorList>
    </citation>
    <scope>NUCLEOTIDE SEQUENCE</scope>
    <source>
        <strain evidence="1">JY119</strain>
    </source>
</reference>
<gene>
    <name evidence="1" type="ORF">M8818_005228</name>
</gene>
<proteinExistence type="predicted"/>